<evidence type="ECO:0000313" key="1">
    <source>
        <dbReference type="EMBL" id="CAD8347132.1"/>
    </source>
</evidence>
<sequence length="193" mass="22339">MVEYEYDMTRWKDGKVWSGGTMELWNDWDDPKDPRTMQIHPKDMMDYEGLTKCYARDLYSKAVCIDGDTYLEVIKLQDDLKFHFYYTGLDPEDGTEEPKSWLCLIVYDKARLPGITKGLKTIGVDITNAEEDPVPKGTEDLGFQMMLRATDAFITFCDPWLKKIFTDPDGQLQPGTVHTYEDEVVKKLVLRKG</sequence>
<gene>
    <name evidence="1" type="ORF">PBAH0796_LOCUS2871</name>
</gene>
<proteinExistence type="predicted"/>
<protein>
    <submittedName>
        <fullName evidence="1">Uncharacterized protein</fullName>
    </submittedName>
</protein>
<dbReference type="AlphaFoldDB" id="A0A7S0F9A0"/>
<reference evidence="1" key="1">
    <citation type="submission" date="2021-01" db="EMBL/GenBank/DDBJ databases">
        <authorList>
            <person name="Corre E."/>
            <person name="Pelletier E."/>
            <person name="Niang G."/>
            <person name="Scheremetjew M."/>
            <person name="Finn R."/>
            <person name="Kale V."/>
            <person name="Holt S."/>
            <person name="Cochrane G."/>
            <person name="Meng A."/>
            <person name="Brown T."/>
            <person name="Cohen L."/>
        </authorList>
    </citation>
    <scope>NUCLEOTIDE SEQUENCE</scope>
    <source>
        <strain evidence="1">Pbaha01</strain>
    </source>
</reference>
<dbReference type="EMBL" id="HBEG01004819">
    <property type="protein sequence ID" value="CAD8347132.1"/>
    <property type="molecule type" value="Transcribed_RNA"/>
</dbReference>
<accession>A0A7S0F9A0</accession>
<name>A0A7S0F9A0_9DINO</name>
<organism evidence="1">
    <name type="scientific">Pyrodinium bahamense</name>
    <dbReference type="NCBI Taxonomy" id="73915"/>
    <lineage>
        <taxon>Eukaryota</taxon>
        <taxon>Sar</taxon>
        <taxon>Alveolata</taxon>
        <taxon>Dinophyceae</taxon>
        <taxon>Gonyaulacales</taxon>
        <taxon>Pyrocystaceae</taxon>
        <taxon>Pyrodinium</taxon>
    </lineage>
</organism>